<organism evidence="2 3">
    <name type="scientific">Marasmius tenuissimus</name>
    <dbReference type="NCBI Taxonomy" id="585030"/>
    <lineage>
        <taxon>Eukaryota</taxon>
        <taxon>Fungi</taxon>
        <taxon>Dikarya</taxon>
        <taxon>Basidiomycota</taxon>
        <taxon>Agaricomycotina</taxon>
        <taxon>Agaricomycetes</taxon>
        <taxon>Agaricomycetidae</taxon>
        <taxon>Agaricales</taxon>
        <taxon>Marasmiineae</taxon>
        <taxon>Marasmiaceae</taxon>
        <taxon>Marasmius</taxon>
    </lineage>
</organism>
<feature type="compositionally biased region" description="Basic and acidic residues" evidence="1">
    <location>
        <begin position="1"/>
        <end position="10"/>
    </location>
</feature>
<proteinExistence type="predicted"/>
<feature type="compositionally biased region" description="Basic residues" evidence="1">
    <location>
        <begin position="100"/>
        <end position="112"/>
    </location>
</feature>
<dbReference type="EMBL" id="JBBXMP010000032">
    <property type="protein sequence ID" value="KAL0066736.1"/>
    <property type="molecule type" value="Genomic_DNA"/>
</dbReference>
<feature type="compositionally biased region" description="Basic and acidic residues" evidence="1">
    <location>
        <begin position="73"/>
        <end position="88"/>
    </location>
</feature>
<evidence type="ECO:0000256" key="1">
    <source>
        <dbReference type="SAM" id="MobiDB-lite"/>
    </source>
</evidence>
<protein>
    <submittedName>
        <fullName evidence="2">Uncharacterized protein</fullName>
    </submittedName>
</protein>
<feature type="compositionally biased region" description="Polar residues" evidence="1">
    <location>
        <begin position="52"/>
        <end position="66"/>
    </location>
</feature>
<accession>A0ABR3A097</accession>
<name>A0ABR3A097_9AGAR</name>
<evidence type="ECO:0000313" key="3">
    <source>
        <dbReference type="Proteomes" id="UP001437256"/>
    </source>
</evidence>
<gene>
    <name evidence="2" type="ORF">AAF712_006127</name>
</gene>
<dbReference type="Proteomes" id="UP001437256">
    <property type="component" value="Unassembled WGS sequence"/>
</dbReference>
<keyword evidence="3" id="KW-1185">Reference proteome</keyword>
<feature type="region of interest" description="Disordered" evidence="1">
    <location>
        <begin position="46"/>
        <end position="171"/>
    </location>
</feature>
<feature type="region of interest" description="Disordered" evidence="1">
    <location>
        <begin position="1"/>
        <end position="29"/>
    </location>
</feature>
<comment type="caution">
    <text evidence="2">The sequence shown here is derived from an EMBL/GenBank/DDBJ whole genome shotgun (WGS) entry which is preliminary data.</text>
</comment>
<feature type="compositionally biased region" description="Basic and acidic residues" evidence="1">
    <location>
        <begin position="113"/>
        <end position="123"/>
    </location>
</feature>
<reference evidence="2 3" key="1">
    <citation type="submission" date="2024-05" db="EMBL/GenBank/DDBJ databases">
        <title>A draft genome resource for the thread blight pathogen Marasmius tenuissimus strain MS-2.</title>
        <authorList>
            <person name="Yulfo-Soto G.E."/>
            <person name="Baruah I.K."/>
            <person name="Amoako-Attah I."/>
            <person name="Bukari Y."/>
            <person name="Meinhardt L.W."/>
            <person name="Bailey B.A."/>
            <person name="Cohen S.P."/>
        </authorList>
    </citation>
    <scope>NUCLEOTIDE SEQUENCE [LARGE SCALE GENOMIC DNA]</scope>
    <source>
        <strain evidence="2 3">MS-2</strain>
    </source>
</reference>
<evidence type="ECO:0000313" key="2">
    <source>
        <dbReference type="EMBL" id="KAL0066736.1"/>
    </source>
</evidence>
<sequence>MSYRDGRNLEAPKAPKLGTKPLSLDDEDLLPGIPIKLNNFDFEPEDDIEMAYTSQSPTPTQNNTRSALFVGPDDLKTAFDSPSKRSHSDYGFGNDSNTAQRHRTSSNKHAKVEKREGKGKEIRTNSGKGKGKSIQTPYEAGEYDDDFSMSLDDPNLVGIDGNDGWEPYGKN</sequence>